<evidence type="ECO:0000256" key="1">
    <source>
        <dbReference type="SAM" id="Coils"/>
    </source>
</evidence>
<evidence type="ECO:0000256" key="2">
    <source>
        <dbReference type="SAM" id="MobiDB-lite"/>
    </source>
</evidence>
<organism evidence="3">
    <name type="scientific">marine sediment metagenome</name>
    <dbReference type="NCBI Taxonomy" id="412755"/>
    <lineage>
        <taxon>unclassified sequences</taxon>
        <taxon>metagenomes</taxon>
        <taxon>ecological metagenomes</taxon>
    </lineage>
</organism>
<feature type="region of interest" description="Disordered" evidence="2">
    <location>
        <begin position="209"/>
        <end position="228"/>
    </location>
</feature>
<feature type="compositionally biased region" description="Basic and acidic residues" evidence="2">
    <location>
        <begin position="1"/>
        <end position="15"/>
    </location>
</feature>
<dbReference type="EMBL" id="LAZR01002228">
    <property type="protein sequence ID" value="KKN32789.1"/>
    <property type="molecule type" value="Genomic_DNA"/>
</dbReference>
<accession>A0A0F9PRH4</accession>
<dbReference type="AlphaFoldDB" id="A0A0F9PRH4"/>
<proteinExistence type="predicted"/>
<protein>
    <submittedName>
        <fullName evidence="3">Uncharacterized protein</fullName>
    </submittedName>
</protein>
<evidence type="ECO:0000313" key="3">
    <source>
        <dbReference type="EMBL" id="KKN32789.1"/>
    </source>
</evidence>
<feature type="compositionally biased region" description="Basic and acidic residues" evidence="2">
    <location>
        <begin position="209"/>
        <end position="220"/>
    </location>
</feature>
<gene>
    <name evidence="3" type="ORF">LCGC14_0810180</name>
</gene>
<reference evidence="3" key="1">
    <citation type="journal article" date="2015" name="Nature">
        <title>Complex archaea that bridge the gap between prokaryotes and eukaryotes.</title>
        <authorList>
            <person name="Spang A."/>
            <person name="Saw J.H."/>
            <person name="Jorgensen S.L."/>
            <person name="Zaremba-Niedzwiedzka K."/>
            <person name="Martijn J."/>
            <person name="Lind A.E."/>
            <person name="van Eijk R."/>
            <person name="Schleper C."/>
            <person name="Guy L."/>
            <person name="Ettema T.J."/>
        </authorList>
    </citation>
    <scope>NUCLEOTIDE SEQUENCE</scope>
</reference>
<feature type="coiled-coil region" evidence="1">
    <location>
        <begin position="80"/>
        <end position="107"/>
    </location>
</feature>
<comment type="caution">
    <text evidence="3">The sequence shown here is derived from an EMBL/GenBank/DDBJ whole genome shotgun (WGS) entry which is preliminary data.</text>
</comment>
<name>A0A0F9PRH4_9ZZZZ</name>
<keyword evidence="1" id="KW-0175">Coiled coil</keyword>
<feature type="region of interest" description="Disordered" evidence="2">
    <location>
        <begin position="1"/>
        <end position="21"/>
    </location>
</feature>
<sequence>MSSSEEKDAGEEPRRARGRRVGVQQMQKVYIPQLQASFSSLQEILSKRLDAKKTEVRELVCETLGLEEIIRAGAEVARVAREKFEEASRLEEEANELEKQAQAMVNSSKIIELELTENRSYYRSSGMHTKRIKGVEITFTSEFDSLVEAAMMIQKEHLDLEWLRHQKEHYGSQLNRSITMEQAVEVLTEVEELIKNLEREHKELLKKQEEKNARTERVCTEWEEGDPG</sequence>